<dbReference type="AlphaFoldDB" id="A0A6S6ZIB8"/>
<dbReference type="PROSITE" id="PS50005">
    <property type="entry name" value="TPR"/>
    <property type="match status" value="1"/>
</dbReference>
<sequence length="307" mass="34122">MSDLKTDAPDLIRAYDADGREIHVTRDQWRDNVLLGAIKQHWHDADALSGLIIQSLNDGFIDEMVRPAERLVEFDHNAERAAVLQAIVYLKVGRLDDSEQVLQAFCTQHGETGIVLTNLAKIHAERDDETKTVEILWRALELDPNQDNGLGWYEAIHHDHGGDAAGIAAMRKVAALPQSWRAQLWLARGELGSHNYAGAIALYQEALSRAGQPVPADLLMQMSGDLGNAGRIADILQLAGPHFQIEAHGLPVGNNLIKANLHLGLLDEAQRILDPLSALNRPDWKEHLAFWHKELAQARRLQAARDH</sequence>
<dbReference type="RefSeq" id="WP_175172627.1">
    <property type="nucleotide sequence ID" value="NZ_CADIJX010000001.1"/>
</dbReference>
<evidence type="ECO:0000256" key="1">
    <source>
        <dbReference type="PROSITE-ProRule" id="PRU00339"/>
    </source>
</evidence>
<dbReference type="InterPro" id="IPR019734">
    <property type="entry name" value="TPR_rpt"/>
</dbReference>
<proteinExistence type="predicted"/>
<keyword evidence="1" id="KW-0802">TPR repeat</keyword>
<reference evidence="2 3" key="1">
    <citation type="submission" date="2020-04" db="EMBL/GenBank/DDBJ databases">
        <authorList>
            <person name="De Canck E."/>
        </authorList>
    </citation>
    <scope>NUCLEOTIDE SEQUENCE [LARGE SCALE GENOMIC DNA]</scope>
    <source>
        <strain evidence="2 3">LMG 3431</strain>
    </source>
</reference>
<feature type="repeat" description="TPR" evidence="1">
    <location>
        <begin position="113"/>
        <end position="146"/>
    </location>
</feature>
<evidence type="ECO:0000313" key="2">
    <source>
        <dbReference type="EMBL" id="CAB3626203.1"/>
    </source>
</evidence>
<gene>
    <name evidence="2" type="ORF">LMG3431_00275</name>
</gene>
<protein>
    <submittedName>
        <fullName evidence="2">Uncharacterized protein</fullName>
    </submittedName>
</protein>
<name>A0A6S6ZIB8_9BURK</name>
<dbReference type="SUPFAM" id="SSF48452">
    <property type="entry name" value="TPR-like"/>
    <property type="match status" value="1"/>
</dbReference>
<keyword evidence="3" id="KW-1185">Reference proteome</keyword>
<dbReference type="Proteomes" id="UP000494108">
    <property type="component" value="Unassembled WGS sequence"/>
</dbReference>
<dbReference type="InterPro" id="IPR011990">
    <property type="entry name" value="TPR-like_helical_dom_sf"/>
</dbReference>
<dbReference type="Gene3D" id="1.25.40.10">
    <property type="entry name" value="Tetratricopeptide repeat domain"/>
    <property type="match status" value="1"/>
</dbReference>
<dbReference type="EMBL" id="CADIJX010000001">
    <property type="protein sequence ID" value="CAB3626203.1"/>
    <property type="molecule type" value="Genomic_DNA"/>
</dbReference>
<organism evidence="2 3">
    <name type="scientific">Achromobacter pestifer</name>
    <dbReference type="NCBI Taxonomy" id="1353889"/>
    <lineage>
        <taxon>Bacteria</taxon>
        <taxon>Pseudomonadati</taxon>
        <taxon>Pseudomonadota</taxon>
        <taxon>Betaproteobacteria</taxon>
        <taxon>Burkholderiales</taxon>
        <taxon>Alcaligenaceae</taxon>
        <taxon>Achromobacter</taxon>
    </lineage>
</organism>
<evidence type="ECO:0000313" key="3">
    <source>
        <dbReference type="Proteomes" id="UP000494108"/>
    </source>
</evidence>
<accession>A0A6S6ZIB8</accession>